<dbReference type="Pfam" id="PF00400">
    <property type="entry name" value="WD40"/>
    <property type="match status" value="2"/>
</dbReference>
<evidence type="ECO:0000256" key="1">
    <source>
        <dbReference type="ARBA" id="ARBA00022574"/>
    </source>
</evidence>
<keyword evidence="1 3" id="KW-0853">WD repeat</keyword>
<evidence type="ECO:0000256" key="3">
    <source>
        <dbReference type="PROSITE-ProRule" id="PRU00221"/>
    </source>
</evidence>
<feature type="non-terminal residue" evidence="5">
    <location>
        <position position="1"/>
    </location>
</feature>
<dbReference type="Proteomes" id="UP001597168">
    <property type="component" value="Unassembled WGS sequence"/>
</dbReference>
<dbReference type="PROSITE" id="PS50082">
    <property type="entry name" value="WD_REPEATS_2"/>
    <property type="match status" value="1"/>
</dbReference>
<dbReference type="Gene3D" id="2.130.10.10">
    <property type="entry name" value="YVTN repeat-like/Quinoprotein amine dehydrogenase"/>
    <property type="match status" value="2"/>
</dbReference>
<keyword evidence="2" id="KW-0677">Repeat</keyword>
<evidence type="ECO:0000256" key="2">
    <source>
        <dbReference type="ARBA" id="ARBA00022737"/>
    </source>
</evidence>
<reference evidence="6" key="1">
    <citation type="journal article" date="2019" name="Int. J. Syst. Evol. Microbiol.">
        <title>The Global Catalogue of Microorganisms (GCM) 10K type strain sequencing project: providing services to taxonomists for standard genome sequencing and annotation.</title>
        <authorList>
            <consortium name="The Broad Institute Genomics Platform"/>
            <consortium name="The Broad Institute Genome Sequencing Center for Infectious Disease"/>
            <person name="Wu L."/>
            <person name="Ma J."/>
        </authorList>
    </citation>
    <scope>NUCLEOTIDE SEQUENCE [LARGE SCALE GENOMIC DNA]</scope>
    <source>
        <strain evidence="6">CCUG 60214</strain>
    </source>
</reference>
<dbReference type="EMBL" id="JBHTLK010000230">
    <property type="protein sequence ID" value="MFD1151352.1"/>
    <property type="molecule type" value="Genomic_DNA"/>
</dbReference>
<sequence length="539" mass="56769">ATMPGRPPLTWQPRWTAGSPVAANPAPTEVPEEAEFESIAISADGTRVAAVGPGGLVTWSWTDGTPTDCKASADIGGHLVLVLDNGEIVVDGPDGLVSMRDTGVHRLGKIARTRLEAAIPLGDSRYLCVSTGGEVLKVVRSYLLGVSYEALKPHNHAGSTWAVGYGEDGAVVANLDSRGQLVLSENGRTFHNLYPVDRPVTAFAVSPDGGRLAAATEDGWVGFLDRGRDETWRRSVVVGSAVTAMAFAPHGAGLAVGCQDGSVFVVAWGGMLVGPAKVSDRPITAIAISGRAERVVAHDGRRVHCFEPVRGTTFPVLAPLLSDRGRASADGVPVATSFTDFDGHTVVAFADGSFSLVDVDTGEAHRAMNLDTPARDLVPVEIGGLPGLLVETADGYWLTHGHVSHEAGPRYLGDAEWASARFRHRAPTTHIGLDGHLVEVVSRGDDLSTRDVVGGVPAALGEHPGCRVVHCAYVDDRPLAFTGGDDGCVRVWDLATRRLVDTLDVGRPVWRIDVRDGRRLLVGSGGEVVAFEHFTGSGT</sequence>
<dbReference type="RefSeq" id="WP_380728278.1">
    <property type="nucleotide sequence ID" value="NZ_JBHTLK010000230.1"/>
</dbReference>
<protein>
    <submittedName>
        <fullName evidence="5">WD40 repeat domain-containing protein</fullName>
    </submittedName>
</protein>
<dbReference type="InterPro" id="IPR015943">
    <property type="entry name" value="WD40/YVTN_repeat-like_dom_sf"/>
</dbReference>
<dbReference type="InterPro" id="IPR001680">
    <property type="entry name" value="WD40_rpt"/>
</dbReference>
<dbReference type="InterPro" id="IPR011047">
    <property type="entry name" value="Quinoprotein_ADH-like_sf"/>
</dbReference>
<proteinExistence type="predicted"/>
<evidence type="ECO:0000313" key="5">
    <source>
        <dbReference type="EMBL" id="MFD1151352.1"/>
    </source>
</evidence>
<feature type="repeat" description="WD" evidence="3">
    <location>
        <begin position="482"/>
        <end position="502"/>
    </location>
</feature>
<comment type="caution">
    <text evidence="5">The sequence shown here is derived from an EMBL/GenBank/DDBJ whole genome shotgun (WGS) entry which is preliminary data.</text>
</comment>
<keyword evidence="6" id="KW-1185">Reference proteome</keyword>
<dbReference type="InterPro" id="IPR050505">
    <property type="entry name" value="WDR55/POC1"/>
</dbReference>
<feature type="region of interest" description="Disordered" evidence="4">
    <location>
        <begin position="1"/>
        <end position="28"/>
    </location>
</feature>
<dbReference type="SMART" id="SM00320">
    <property type="entry name" value="WD40"/>
    <property type="match status" value="4"/>
</dbReference>
<dbReference type="PANTHER" id="PTHR44019">
    <property type="entry name" value="WD REPEAT-CONTAINING PROTEIN 55"/>
    <property type="match status" value="1"/>
</dbReference>
<gene>
    <name evidence="5" type="ORF">ACFQ3T_29835</name>
</gene>
<name>A0ABW3R2N5_9PSEU</name>
<dbReference type="SUPFAM" id="SSF50998">
    <property type="entry name" value="Quinoprotein alcohol dehydrogenase-like"/>
    <property type="match status" value="1"/>
</dbReference>
<dbReference type="PANTHER" id="PTHR44019:SF8">
    <property type="entry name" value="POC1 CENTRIOLAR PROTEIN HOMOLOG"/>
    <property type="match status" value="1"/>
</dbReference>
<evidence type="ECO:0000313" key="6">
    <source>
        <dbReference type="Proteomes" id="UP001597168"/>
    </source>
</evidence>
<evidence type="ECO:0000256" key="4">
    <source>
        <dbReference type="SAM" id="MobiDB-lite"/>
    </source>
</evidence>
<organism evidence="5 6">
    <name type="scientific">Saccharothrix hoggarensis</name>
    <dbReference type="NCBI Taxonomy" id="913853"/>
    <lineage>
        <taxon>Bacteria</taxon>
        <taxon>Bacillati</taxon>
        <taxon>Actinomycetota</taxon>
        <taxon>Actinomycetes</taxon>
        <taxon>Pseudonocardiales</taxon>
        <taxon>Pseudonocardiaceae</taxon>
        <taxon>Saccharothrix</taxon>
    </lineage>
</organism>
<accession>A0ABW3R2N5</accession>